<reference evidence="2 3" key="1">
    <citation type="journal article" date="2023" name="IMA Fungus">
        <title>Comparative genomic study of the Penicillium genus elucidates a diverse pangenome and 15 lateral gene transfer events.</title>
        <authorList>
            <person name="Petersen C."/>
            <person name="Sorensen T."/>
            <person name="Nielsen M.R."/>
            <person name="Sondergaard T.E."/>
            <person name="Sorensen J.L."/>
            <person name="Fitzpatrick D.A."/>
            <person name="Frisvad J.C."/>
            <person name="Nielsen K.L."/>
        </authorList>
    </citation>
    <scope>NUCLEOTIDE SEQUENCE [LARGE SCALE GENOMIC DNA]</scope>
    <source>
        <strain evidence="2 3">IBT 35679</strain>
    </source>
</reference>
<protein>
    <submittedName>
        <fullName evidence="2">Uncharacterized protein</fullName>
    </submittedName>
</protein>
<gene>
    <name evidence="2" type="ORF">N7494_005457</name>
</gene>
<dbReference type="EMBL" id="JAQIZZ010000004">
    <property type="protein sequence ID" value="KAJ5544178.1"/>
    <property type="molecule type" value="Genomic_DNA"/>
</dbReference>
<evidence type="ECO:0000313" key="2">
    <source>
        <dbReference type="EMBL" id="KAJ5544178.1"/>
    </source>
</evidence>
<feature type="compositionally biased region" description="Basic and acidic residues" evidence="1">
    <location>
        <begin position="1"/>
        <end position="13"/>
    </location>
</feature>
<feature type="region of interest" description="Disordered" evidence="1">
    <location>
        <begin position="1"/>
        <end position="43"/>
    </location>
</feature>
<comment type="caution">
    <text evidence="2">The sequence shown here is derived from an EMBL/GenBank/DDBJ whole genome shotgun (WGS) entry which is preliminary data.</text>
</comment>
<proteinExistence type="predicted"/>
<keyword evidence="3" id="KW-1185">Reference proteome</keyword>
<sequence>MTPILEKEYKEGSLRPLRRTLPPARPLPRSQIKLSPAASSSPVPRRYIDRFANKFSAARHNLNRRKTLLRFQAARPENLHLSSIASIAGSPRHREQHEEVTLHSFRPRIVTTRVLLSSN</sequence>
<accession>A0AAD6CY65</accession>
<name>A0AAD6CY65_9EURO</name>
<dbReference type="AlphaFoldDB" id="A0AAD6CY65"/>
<evidence type="ECO:0000313" key="3">
    <source>
        <dbReference type="Proteomes" id="UP001220324"/>
    </source>
</evidence>
<organism evidence="2 3">
    <name type="scientific">Penicillium frequentans</name>
    <dbReference type="NCBI Taxonomy" id="3151616"/>
    <lineage>
        <taxon>Eukaryota</taxon>
        <taxon>Fungi</taxon>
        <taxon>Dikarya</taxon>
        <taxon>Ascomycota</taxon>
        <taxon>Pezizomycotina</taxon>
        <taxon>Eurotiomycetes</taxon>
        <taxon>Eurotiomycetidae</taxon>
        <taxon>Eurotiales</taxon>
        <taxon>Aspergillaceae</taxon>
        <taxon>Penicillium</taxon>
    </lineage>
</organism>
<evidence type="ECO:0000256" key="1">
    <source>
        <dbReference type="SAM" id="MobiDB-lite"/>
    </source>
</evidence>
<dbReference type="Proteomes" id="UP001220324">
    <property type="component" value="Unassembled WGS sequence"/>
</dbReference>